<gene>
    <name evidence="1" type="ORF">F5878DRAFT_202934</name>
</gene>
<evidence type="ECO:0008006" key="3">
    <source>
        <dbReference type="Google" id="ProtNLM"/>
    </source>
</evidence>
<dbReference type="EMBL" id="MU806227">
    <property type="protein sequence ID" value="KAJ3837721.1"/>
    <property type="molecule type" value="Genomic_DNA"/>
</dbReference>
<evidence type="ECO:0000313" key="2">
    <source>
        <dbReference type="Proteomes" id="UP001163846"/>
    </source>
</evidence>
<comment type="caution">
    <text evidence="1">The sequence shown here is derived from an EMBL/GenBank/DDBJ whole genome shotgun (WGS) entry which is preliminary data.</text>
</comment>
<sequence>MSSNSESTVVEGTLEATVSSEVAVYEIPPCEAGDSCDLPTDIVLRSSDGIRFGAHSRNLEIYSDGFPKANSVTHTAEDVELPEDSDVVSLLLKFMHHQPQPDLELLASKLLIKFANAAEKYGIYCATGVCKVMIGLSVEEQPFEVFLYAQRHGYTSIMDKAGKLAITQEPAKFFAYAHSIGDTTWRDLAELETHNLSTQTVFDALKEVPDWPPIFGAWFLKREHMRQAIFDALRNPSTVLHKGGMLHCADWYPFLSDLLGKMATSAPTRQSLIQAIKGSLSLLNDCNHCGIAVETVLKSKLFTLEVIAKKPLSSFLEGN</sequence>
<organism evidence="1 2">
    <name type="scientific">Lentinula raphanica</name>
    <dbReference type="NCBI Taxonomy" id="153919"/>
    <lineage>
        <taxon>Eukaryota</taxon>
        <taxon>Fungi</taxon>
        <taxon>Dikarya</taxon>
        <taxon>Basidiomycota</taxon>
        <taxon>Agaricomycotina</taxon>
        <taxon>Agaricomycetes</taxon>
        <taxon>Agaricomycetidae</taxon>
        <taxon>Agaricales</taxon>
        <taxon>Marasmiineae</taxon>
        <taxon>Omphalotaceae</taxon>
        <taxon>Lentinula</taxon>
    </lineage>
</organism>
<protein>
    <recommendedName>
        <fullName evidence="3">BTB domain-containing protein</fullName>
    </recommendedName>
</protein>
<name>A0AA38UDQ7_9AGAR</name>
<reference evidence="1" key="1">
    <citation type="submission" date="2022-08" db="EMBL/GenBank/DDBJ databases">
        <authorList>
            <consortium name="DOE Joint Genome Institute"/>
            <person name="Min B."/>
            <person name="Riley R."/>
            <person name="Sierra-Patev S."/>
            <person name="Naranjo-Ortiz M."/>
            <person name="Looney B."/>
            <person name="Konkel Z."/>
            <person name="Slot J.C."/>
            <person name="Sakamoto Y."/>
            <person name="Steenwyk J.L."/>
            <person name="Rokas A."/>
            <person name="Carro J."/>
            <person name="Camarero S."/>
            <person name="Ferreira P."/>
            <person name="Molpeceres G."/>
            <person name="Ruiz-Duenas F.J."/>
            <person name="Serrano A."/>
            <person name="Henrissat B."/>
            <person name="Drula E."/>
            <person name="Hughes K.W."/>
            <person name="Mata J.L."/>
            <person name="Ishikawa N.K."/>
            <person name="Vargas-Isla R."/>
            <person name="Ushijima S."/>
            <person name="Smith C.A."/>
            <person name="Ahrendt S."/>
            <person name="Andreopoulos W."/>
            <person name="He G."/>
            <person name="Labutti K."/>
            <person name="Lipzen A."/>
            <person name="Ng V."/>
            <person name="Sandor L."/>
            <person name="Barry K."/>
            <person name="Martinez A.T."/>
            <person name="Xiao Y."/>
            <person name="Gibbons J.G."/>
            <person name="Terashima K."/>
            <person name="Hibbett D.S."/>
            <person name="Grigoriev I.V."/>
        </authorList>
    </citation>
    <scope>NUCLEOTIDE SEQUENCE</scope>
    <source>
        <strain evidence="1">TFB9207</strain>
    </source>
</reference>
<dbReference type="Proteomes" id="UP001163846">
    <property type="component" value="Unassembled WGS sequence"/>
</dbReference>
<evidence type="ECO:0000313" key="1">
    <source>
        <dbReference type="EMBL" id="KAJ3837721.1"/>
    </source>
</evidence>
<keyword evidence="2" id="KW-1185">Reference proteome</keyword>
<dbReference type="AlphaFoldDB" id="A0AA38UDQ7"/>
<accession>A0AA38UDQ7</accession>
<proteinExistence type="predicted"/>